<evidence type="ECO:0000256" key="3">
    <source>
        <dbReference type="ARBA" id="ARBA00023163"/>
    </source>
</evidence>
<evidence type="ECO:0000313" key="7">
    <source>
        <dbReference type="Proteomes" id="UP000078292"/>
    </source>
</evidence>
<dbReference type="SUPFAM" id="SSF46785">
    <property type="entry name" value="Winged helix' DNA-binding domain"/>
    <property type="match status" value="1"/>
</dbReference>
<dbReference type="Pfam" id="PF09339">
    <property type="entry name" value="HTH_IclR"/>
    <property type="match status" value="1"/>
</dbReference>
<dbReference type="GO" id="GO:0003700">
    <property type="term" value="F:DNA-binding transcription factor activity"/>
    <property type="evidence" value="ECO:0007669"/>
    <property type="project" value="TreeGrafter"/>
</dbReference>
<dbReference type="Proteomes" id="UP000078292">
    <property type="component" value="Unassembled WGS sequence"/>
</dbReference>
<dbReference type="GO" id="GO:0045892">
    <property type="term" value="P:negative regulation of DNA-templated transcription"/>
    <property type="evidence" value="ECO:0007669"/>
    <property type="project" value="TreeGrafter"/>
</dbReference>
<proteinExistence type="predicted"/>
<evidence type="ECO:0000259" key="5">
    <source>
        <dbReference type="PROSITE" id="PS51078"/>
    </source>
</evidence>
<keyword evidence="3" id="KW-0804">Transcription</keyword>
<dbReference type="Gene3D" id="1.10.10.10">
    <property type="entry name" value="Winged helix-like DNA-binding domain superfamily/Winged helix DNA-binding domain"/>
    <property type="match status" value="1"/>
</dbReference>
<keyword evidence="1" id="KW-0805">Transcription regulation</keyword>
<dbReference type="RefSeq" id="WP_043057346.1">
    <property type="nucleotide sequence ID" value="NZ_LXEY01000015.1"/>
</dbReference>
<feature type="domain" description="IclR-ED" evidence="5">
    <location>
        <begin position="74"/>
        <end position="263"/>
    </location>
</feature>
<dbReference type="AlphaFoldDB" id="A0A1B7M0V2"/>
<dbReference type="InterPro" id="IPR005471">
    <property type="entry name" value="Tscrpt_reg_IclR_N"/>
</dbReference>
<sequence length="270" mass="29443">MSSWDSGPSGELAEESPAPVESVDRALRLLLYLRDHDSISVKEAAAHLGIAASTAHRLLSTLIRRKFIVQDFARRYRMGTALSIEDPGRVTGSMLVAAAEQPLAELQARVGETVQVMVLRGGNIRFLDGLEPEAVLRVSRRVDDEMPAFVSAGGKAILGRLSNQEVEEIYRRGLMAWPTRRVQTMQMLKRMLTQVRQRGYALSAEETEQGVAGVGVSVVGPDARPVGALTIAIPSARFRRALVPEYVAALQAAAQRVQDELFGSSSVRHS</sequence>
<dbReference type="PANTHER" id="PTHR30136">
    <property type="entry name" value="HELIX-TURN-HELIX TRANSCRIPTIONAL REGULATOR, ICLR FAMILY"/>
    <property type="match status" value="1"/>
</dbReference>
<evidence type="ECO:0000313" key="6">
    <source>
        <dbReference type="EMBL" id="OAV61819.1"/>
    </source>
</evidence>
<evidence type="ECO:0000259" key="4">
    <source>
        <dbReference type="PROSITE" id="PS51077"/>
    </source>
</evidence>
<evidence type="ECO:0000256" key="1">
    <source>
        <dbReference type="ARBA" id="ARBA00023015"/>
    </source>
</evidence>
<dbReference type="InterPro" id="IPR014757">
    <property type="entry name" value="Tscrpt_reg_IclR_C"/>
</dbReference>
<dbReference type="InterPro" id="IPR036390">
    <property type="entry name" value="WH_DNA-bd_sf"/>
</dbReference>
<keyword evidence="2" id="KW-0238">DNA-binding</keyword>
<dbReference type="InterPro" id="IPR050707">
    <property type="entry name" value="HTH_MetabolicPath_Reg"/>
</dbReference>
<dbReference type="PROSITE" id="PS51078">
    <property type="entry name" value="ICLR_ED"/>
    <property type="match status" value="1"/>
</dbReference>
<name>A0A1B7M0V2_9MICC</name>
<dbReference type="InterPro" id="IPR036388">
    <property type="entry name" value="WH-like_DNA-bd_sf"/>
</dbReference>
<accession>A0A1B7M0V2</accession>
<dbReference type="OrthoDB" id="7274111at2"/>
<keyword evidence="7" id="KW-1185">Reference proteome</keyword>
<dbReference type="STRING" id="1837282.A6F49_07965"/>
<dbReference type="EMBL" id="LXEY01000015">
    <property type="protein sequence ID" value="OAV61819.1"/>
    <property type="molecule type" value="Genomic_DNA"/>
</dbReference>
<comment type="caution">
    <text evidence="6">The sequence shown here is derived from an EMBL/GenBank/DDBJ whole genome shotgun (WGS) entry which is preliminary data.</text>
</comment>
<dbReference type="PROSITE" id="PS51077">
    <property type="entry name" value="HTH_ICLR"/>
    <property type="match status" value="1"/>
</dbReference>
<dbReference type="InterPro" id="IPR029016">
    <property type="entry name" value="GAF-like_dom_sf"/>
</dbReference>
<reference evidence="6 7" key="1">
    <citation type="submission" date="2016-04" db="EMBL/GenBank/DDBJ databases">
        <title>First whole genome shotgun sequence of the bacterium Enteractinococcus sp. strain UASWS1574.</title>
        <authorList>
            <person name="Crovadore J."/>
            <person name="Chablais R."/>
            <person name="Lefort F."/>
        </authorList>
    </citation>
    <scope>NUCLEOTIDE SEQUENCE [LARGE SCALE GENOMIC DNA]</scope>
    <source>
        <strain evidence="6 7">UASWS1574</strain>
    </source>
</reference>
<dbReference type="Pfam" id="PF01614">
    <property type="entry name" value="IclR_C"/>
    <property type="match status" value="1"/>
</dbReference>
<evidence type="ECO:0000256" key="2">
    <source>
        <dbReference type="ARBA" id="ARBA00023125"/>
    </source>
</evidence>
<dbReference type="SMART" id="SM00346">
    <property type="entry name" value="HTH_ICLR"/>
    <property type="match status" value="1"/>
</dbReference>
<feature type="domain" description="HTH iclR-type" evidence="4">
    <location>
        <begin position="20"/>
        <end position="80"/>
    </location>
</feature>
<organism evidence="6 7">
    <name type="scientific">Enteractinococcus helveticum</name>
    <dbReference type="NCBI Taxonomy" id="1837282"/>
    <lineage>
        <taxon>Bacteria</taxon>
        <taxon>Bacillati</taxon>
        <taxon>Actinomycetota</taxon>
        <taxon>Actinomycetes</taxon>
        <taxon>Micrococcales</taxon>
        <taxon>Micrococcaceae</taxon>
    </lineage>
</organism>
<dbReference type="PANTHER" id="PTHR30136:SF24">
    <property type="entry name" value="HTH-TYPE TRANSCRIPTIONAL REPRESSOR ALLR"/>
    <property type="match status" value="1"/>
</dbReference>
<dbReference type="SUPFAM" id="SSF55781">
    <property type="entry name" value="GAF domain-like"/>
    <property type="match status" value="1"/>
</dbReference>
<protein>
    <submittedName>
        <fullName evidence="6">IclR family transcriptional regulator</fullName>
    </submittedName>
</protein>
<dbReference type="Gene3D" id="3.30.450.40">
    <property type="match status" value="1"/>
</dbReference>
<dbReference type="GO" id="GO:0003677">
    <property type="term" value="F:DNA binding"/>
    <property type="evidence" value="ECO:0007669"/>
    <property type="project" value="UniProtKB-KW"/>
</dbReference>
<gene>
    <name evidence="6" type="ORF">A6F49_07965</name>
</gene>